<keyword evidence="4 6" id="KW-1133">Transmembrane helix</keyword>
<dbReference type="InterPro" id="IPR032694">
    <property type="entry name" value="CopC/D"/>
</dbReference>
<comment type="subcellular location">
    <subcellularLocation>
        <location evidence="1">Cell membrane</location>
        <topology evidence="1">Multi-pass membrane protein</topology>
    </subcellularLocation>
</comment>
<keyword evidence="5 6" id="KW-0472">Membrane</keyword>
<feature type="transmembrane region" description="Helical" evidence="6">
    <location>
        <begin position="94"/>
        <end position="115"/>
    </location>
</feature>
<feature type="transmembrane region" description="Helical" evidence="6">
    <location>
        <begin position="484"/>
        <end position="502"/>
    </location>
</feature>
<dbReference type="PANTHER" id="PTHR34820">
    <property type="entry name" value="INNER MEMBRANE PROTEIN YEBZ"/>
    <property type="match status" value="1"/>
</dbReference>
<feature type="transmembrane region" description="Helical" evidence="6">
    <location>
        <begin position="306"/>
        <end position="325"/>
    </location>
</feature>
<keyword evidence="3 6" id="KW-0812">Transmembrane</keyword>
<reference evidence="9" key="1">
    <citation type="journal article" date="2019" name="Int. J. Syst. Evol. Microbiol.">
        <title>The Global Catalogue of Microorganisms (GCM) 10K type strain sequencing project: providing services to taxonomists for standard genome sequencing and annotation.</title>
        <authorList>
            <consortium name="The Broad Institute Genomics Platform"/>
            <consortium name="The Broad Institute Genome Sequencing Center for Infectious Disease"/>
            <person name="Wu L."/>
            <person name="Ma J."/>
        </authorList>
    </citation>
    <scope>NUCLEOTIDE SEQUENCE [LARGE SCALE GENOMIC DNA]</scope>
    <source>
        <strain evidence="9">JCM 16904</strain>
    </source>
</reference>
<comment type="caution">
    <text evidence="8">The sequence shown here is derived from an EMBL/GenBank/DDBJ whole genome shotgun (WGS) entry which is preliminary data.</text>
</comment>
<feature type="transmembrane region" description="Helical" evidence="6">
    <location>
        <begin position="192"/>
        <end position="214"/>
    </location>
</feature>
<dbReference type="Proteomes" id="UP001500902">
    <property type="component" value="Unassembled WGS sequence"/>
</dbReference>
<dbReference type="InterPro" id="IPR008457">
    <property type="entry name" value="Cu-R_CopD_dom"/>
</dbReference>
<feature type="transmembrane region" description="Helical" evidence="6">
    <location>
        <begin position="161"/>
        <end position="180"/>
    </location>
</feature>
<feature type="transmembrane region" description="Helical" evidence="6">
    <location>
        <begin position="235"/>
        <end position="253"/>
    </location>
</feature>
<evidence type="ECO:0000256" key="4">
    <source>
        <dbReference type="ARBA" id="ARBA00022989"/>
    </source>
</evidence>
<feature type="transmembrane region" description="Helical" evidence="6">
    <location>
        <begin position="364"/>
        <end position="384"/>
    </location>
</feature>
<dbReference type="PANTHER" id="PTHR34820:SF4">
    <property type="entry name" value="INNER MEMBRANE PROTEIN YEBZ"/>
    <property type="match status" value="1"/>
</dbReference>
<evidence type="ECO:0000313" key="9">
    <source>
        <dbReference type="Proteomes" id="UP001500902"/>
    </source>
</evidence>
<dbReference type="Pfam" id="PF05425">
    <property type="entry name" value="CopD"/>
    <property type="match status" value="1"/>
</dbReference>
<evidence type="ECO:0000256" key="5">
    <source>
        <dbReference type="ARBA" id="ARBA00023136"/>
    </source>
</evidence>
<feature type="transmembrane region" description="Helical" evidence="6">
    <location>
        <begin position="54"/>
        <end position="74"/>
    </location>
</feature>
<proteinExistence type="predicted"/>
<dbReference type="InterPro" id="IPR019108">
    <property type="entry name" value="Caa3_assmbl_CtaG-rel"/>
</dbReference>
<keyword evidence="2" id="KW-1003">Cell membrane</keyword>
<sequence>MPSRTIRLLLAAGGAALATLAAGLIAGGAAVTTVIVGLPDAGAITRWGLPVAKLGADLAATATIGLLLVATILLPSGKGLLSSEARRYVDGASWAASAWAVATAFTFVFTLSDVLAVPVSQLLSVEAMVSFATSIPQGGALLSVLMLATGIAFFARGVVTVNAAAWLLGGGLLALLPPVLTGHSASSPNHSMAIVGLGLHLVALALWVGGLAVVTVHALRKGADLRIAVQRFSRLALWCFIGVGVSGVASAAARLTEFGQVFSSSYGLLIVAKTAALTVLGVFGWRHRRRSIGELGAGRPRAFLRLAVGEVVIMAATMGLAVALARTSPPPNDLITDQVRALLGYAMPPELTAGRLATLWRLDLFFAILATAATVSYLAGVGRLRRRGDSWPLRRTIAWLLGVTLTVVFTQSGIATYAPVLFSMHMIQHLGLAMLVPIFLVLGAPVTLALRVLKPAVKRGDRGPREWIVAVLHSRFVEVVSHPALAMVLFISSSYALYYTSLFETAMRQPVGHILMNTHFLLSGVLFFWVIIGVDPGPRKLPYIAKLGTLMMTMPFHAFFGISMMMMGKSVAAGWYDGLGRTWGSSVLQDQNVAGGMAWAFGEIPTMIVVITIAVQWGFSDHRQARREDRHAERDGDADLTAYNDYLAKLNKRSPQ</sequence>
<feature type="transmembrane region" description="Helical" evidence="6">
    <location>
        <begin position="514"/>
        <end position="534"/>
    </location>
</feature>
<feature type="transmembrane region" description="Helical" evidence="6">
    <location>
        <begin position="396"/>
        <end position="418"/>
    </location>
</feature>
<feature type="transmembrane region" description="Helical" evidence="6">
    <location>
        <begin position="430"/>
        <end position="453"/>
    </location>
</feature>
<evidence type="ECO:0000256" key="2">
    <source>
        <dbReference type="ARBA" id="ARBA00022475"/>
    </source>
</evidence>
<evidence type="ECO:0000259" key="7">
    <source>
        <dbReference type="Pfam" id="PF05425"/>
    </source>
</evidence>
<feature type="transmembrane region" description="Helical" evidence="6">
    <location>
        <begin position="555"/>
        <end position="576"/>
    </location>
</feature>
<protein>
    <submittedName>
        <fullName evidence="8">Cytochrome c oxidase assembly protein</fullName>
    </submittedName>
</protein>
<dbReference type="Pfam" id="PF09678">
    <property type="entry name" value="Caa3_CtaG"/>
    <property type="match status" value="1"/>
</dbReference>
<evidence type="ECO:0000256" key="6">
    <source>
        <dbReference type="SAM" id="Phobius"/>
    </source>
</evidence>
<organism evidence="8 9">
    <name type="scientific">Nonomuraea antimicrobica</name>
    <dbReference type="NCBI Taxonomy" id="561173"/>
    <lineage>
        <taxon>Bacteria</taxon>
        <taxon>Bacillati</taxon>
        <taxon>Actinomycetota</taxon>
        <taxon>Actinomycetes</taxon>
        <taxon>Streptosporangiales</taxon>
        <taxon>Streptosporangiaceae</taxon>
        <taxon>Nonomuraea</taxon>
    </lineage>
</organism>
<evidence type="ECO:0000313" key="8">
    <source>
        <dbReference type="EMBL" id="GAA3686129.1"/>
    </source>
</evidence>
<dbReference type="RefSeq" id="WP_344885218.1">
    <property type="nucleotide sequence ID" value="NZ_BAAAZP010000102.1"/>
</dbReference>
<keyword evidence="9" id="KW-1185">Reference proteome</keyword>
<gene>
    <name evidence="8" type="ORF">GCM10022224_058690</name>
</gene>
<feature type="transmembrane region" description="Helical" evidence="6">
    <location>
        <begin position="596"/>
        <end position="619"/>
    </location>
</feature>
<feature type="transmembrane region" description="Helical" evidence="6">
    <location>
        <begin position="135"/>
        <end position="154"/>
    </location>
</feature>
<feature type="domain" description="Copper resistance protein D" evidence="7">
    <location>
        <begin position="228"/>
        <end position="324"/>
    </location>
</feature>
<evidence type="ECO:0000256" key="1">
    <source>
        <dbReference type="ARBA" id="ARBA00004651"/>
    </source>
</evidence>
<dbReference type="EMBL" id="BAAAZP010000102">
    <property type="protein sequence ID" value="GAA3686129.1"/>
    <property type="molecule type" value="Genomic_DNA"/>
</dbReference>
<evidence type="ECO:0000256" key="3">
    <source>
        <dbReference type="ARBA" id="ARBA00022692"/>
    </source>
</evidence>
<name>A0ABP7CE64_9ACTN</name>
<accession>A0ABP7CE64</accession>
<feature type="transmembrane region" description="Helical" evidence="6">
    <location>
        <begin position="265"/>
        <end position="285"/>
    </location>
</feature>